<dbReference type="InterPro" id="IPR001296">
    <property type="entry name" value="Glyco_trans_1"/>
</dbReference>
<dbReference type="EC" id="2.4.1.198" evidence="4"/>
<evidence type="ECO:0000256" key="5">
    <source>
        <dbReference type="ARBA" id="ARBA00022502"/>
    </source>
</evidence>
<dbReference type="SUPFAM" id="SSF48371">
    <property type="entry name" value="ARM repeat"/>
    <property type="match status" value="1"/>
</dbReference>
<feature type="domain" description="Glycosyl transferase family 1" evidence="10">
    <location>
        <begin position="1955"/>
        <end position="2083"/>
    </location>
</feature>
<feature type="region of interest" description="Disordered" evidence="9">
    <location>
        <begin position="1699"/>
        <end position="1723"/>
    </location>
</feature>
<comment type="similarity">
    <text evidence="3">Belongs to the THADA family.</text>
</comment>
<feature type="domain" description="PIGA GPI anchor biosynthesis" evidence="11">
    <location>
        <begin position="1810"/>
        <end position="1900"/>
    </location>
</feature>
<dbReference type="InterPro" id="IPR056843">
    <property type="entry name" value="THADA-like_TPR"/>
</dbReference>
<feature type="compositionally biased region" description="Polar residues" evidence="9">
    <location>
        <begin position="771"/>
        <end position="789"/>
    </location>
</feature>
<dbReference type="Pfam" id="PF08288">
    <property type="entry name" value="PIGA"/>
    <property type="match status" value="1"/>
</dbReference>
<dbReference type="InterPro" id="IPR013234">
    <property type="entry name" value="PIGA_GPI_anchor_biosynthesis"/>
</dbReference>
<dbReference type="GO" id="GO:0006506">
    <property type="term" value="P:GPI anchor biosynthetic process"/>
    <property type="evidence" value="ECO:0007669"/>
    <property type="project" value="UniProtKB-UniPathway"/>
</dbReference>
<dbReference type="InterPro" id="IPR051954">
    <property type="entry name" value="tRNA_methyltransferase_THADA"/>
</dbReference>
<protein>
    <recommendedName>
        <fullName evidence="4">phosphatidylinositol N-acetylglucosaminyltransferase</fullName>
        <ecNumber evidence="4">2.4.1.198</ecNumber>
    </recommendedName>
    <alternativeName>
        <fullName evidence="8">GlcNAc-PI synthesis protein</fullName>
    </alternativeName>
</protein>
<evidence type="ECO:0000256" key="6">
    <source>
        <dbReference type="ARBA" id="ARBA00022676"/>
    </source>
</evidence>
<dbReference type="InterPro" id="IPR056842">
    <property type="entry name" value="THADA-like_TPR_C"/>
</dbReference>
<comment type="pathway">
    <text evidence="2">Glycolipid biosynthesis; glycosylphosphatidylinositol-anchor biosynthesis.</text>
</comment>
<comment type="function">
    <text evidence="1">Catalytic subunit in the complex catalyzing the transfer of N-acetylglucosamine from UDP-N-acetylglucosamine to phosphatidylinositol, the first step of GPI biosynthesis.</text>
</comment>
<keyword evidence="6 15" id="KW-0328">Glycosyltransferase</keyword>
<reference evidence="16" key="1">
    <citation type="journal article" date="2013" name="Genome Announc.">
        <title>Genome sequence of the basidiomycetous yeast Pseudozyma antarctica T-34, a producer of the glycolipid biosurfactants mannosylerythritol lipids.</title>
        <authorList>
            <person name="Morita T."/>
            <person name="Koike H."/>
            <person name="Koyama Y."/>
            <person name="Hagiwara H."/>
            <person name="Ito E."/>
            <person name="Fukuoka T."/>
            <person name="Imura T."/>
            <person name="Machida M."/>
            <person name="Kitamoto D."/>
        </authorList>
    </citation>
    <scope>NUCLEOTIDE SEQUENCE [LARGE SCALE GENOMIC DNA]</scope>
    <source>
        <strain evidence="16">T-34</strain>
    </source>
</reference>
<dbReference type="Proteomes" id="UP000011976">
    <property type="component" value="Unassembled WGS sequence"/>
</dbReference>
<evidence type="ECO:0000256" key="4">
    <source>
        <dbReference type="ARBA" id="ARBA00012420"/>
    </source>
</evidence>
<feature type="domain" description="tRNA (32-2'-O)-methyltransferase regulator THADA-like TPR repeats region" evidence="13">
    <location>
        <begin position="286"/>
        <end position="598"/>
    </location>
</feature>
<keyword evidence="15" id="KW-0808">Transferase</keyword>
<dbReference type="EMBL" id="DF196768">
    <property type="protein sequence ID" value="GAC71365.1"/>
    <property type="molecule type" value="Genomic_DNA"/>
</dbReference>
<dbReference type="GO" id="GO:0017176">
    <property type="term" value="F:phosphatidylinositol N-acetylglucosaminyltransferase activity"/>
    <property type="evidence" value="ECO:0007669"/>
    <property type="project" value="UniProtKB-EC"/>
</dbReference>
<dbReference type="OrthoDB" id="734129at2759"/>
<sequence length="2211" mass="242136">MVKARTDPEAPETVLQLLQRIDALQQQQQQQQPPTHSASSSTAAPLDTAEALSLLSRCLDLALESPDELSASFKYGLDALRLWANQLARLLSSTSSTTFDLDARQLLFPKQQQLALADIIWSACHSERTQVSSRTRTVFEAVIALLDAIYLPSSSSSSSQQPSRQYPDQSAFLITLVDRALSQLERKQSPIVLEVIIAHFGSAPFLTASASLLGSKTHDAAIYVRMIRGLGTVDGGANRRSRLALSFLIARADDLGCPLHPSTSTSKAKQQHHNPADPTSPSWQAWSSIWIDALTSALKQGGERLRSGLASYHLASLFDLDTRVFPTLLHHLLARSSSDATINVESVFLVLRIAKLHGLCRIDSTPDFATADDDDSTTAGSAQLLVPASLLEECILAAASELQISALSLVIESKTPAAPLTAIELGILRTFFPHSLAITNPAARGELRGFFVKLLTRLRASTYALARDIAKIARIDRAERYEHEELKLAQMQQSIDASRHFLEWMVQLVRSTLHPGASYQSTITSLTFLDLILESGADPSFSNTQAQSSTTLAKNAGMSLNKSKQVFSQQFPFAIKLITPSLVLQLLACSESTYDDIQTRALTILSRFPAPLAGLETAEAAAKRLLGRSAQLLTSTRDFESAAASKLLQLYRTLYMQQLAHQPPSLLGLLALENSSSRSASTHTALTLIFDLFDFLDYQLKVAESGEILVAATSHPLHGTLVALQELFSSVALHSLIDSEQEALREAVLMAQELIDRVWCITKAVLCNSAPEGSTQAESDPDQPLSSDPNIGLDQPASHETALAMQAASDDDAKLAFMQPQEESNAGPKHQVILSYSWRGMKEASALLGVVVATCLAPPPLQRNKKKGSDLQPASAVQPDAWRKICRVQDIEAVGERFNRWLTQVRHRGAFSTIYPAYADAAAAIVRTGAPDIAHLPQNWITAFLDMVAQSGAQLSITRRSAGIGYAVLALVSAQPNKTDASVLRATVERLMQIATQYTSHPDVMPVASIHALNILRVLVMDGGLTDHMSRYLGALLELTISTFHSRFWGLRNVSMMLFSSLSIKIFGSRNTNKDTKKARLPVDEFFAAYPDLDAFLQRVLAEAQTHDGLDDEGLASSLFAVVMLFSRMQAPEKEPQRPGEAQRMDKYRALLSRCLDNKVWKVRQVAVKAYAAFVPLRGAAQHAASILDSVHLRSQNEVHGKLLLVQRLLQSVAEAEVATEAILPDMSSLATAITDKASLLLELNRCAVTQTAYLEVVQDFVGIRHCAFRNLGQHLLRIVGIWIATSLSDLERPEFLAKLHFTPGGPELASTCARLQLQVAAHDTAPAAFIDACERQLKSSSHDVRISSLEALIGDDGIEALQKSSLVHPERLVAFIRMLHAVVQDQDEGIWHRVHSAAVLHEVATRNAADGKPWLSHAFSAQALVSEVSSIAEIASTTTCVPFREALLPYFSDLCKLLVTDRVGDSSVRSVLQLWCRTVSECANEEASVQSREAACQALRVLGSLLFPALNHQQGVDPIDGGMGPSLFQARIAAIQLLTDDDEDVRAEAAALIGETVTAVPVTGASLDSAPTSYDTIRELARRGGAGPDVSTERAWSWMAAFYDTKRSADAEMWTKYVWQQLTPDAEVVDKMFDEAFAANTLLFVEEKPNQFRDPELFLRLAAKYARPELLEAAHSSAQSTEAADSIASALSIDLPSLRGSRSEDDATRRNADESSKSRYNIAPFGTPSADLETDTPRLVLTLCLQTHARLLSFAGWIYVAFCWFPWNHAMASMVSDFFYPNVGGVEGHIYFLGGRLLSMGHKVIVITHAYAPDRVGVRYLSNGLKVYHIPYGVIARQDTLPNFFSLFPALRSILIREEIEIVHGHQALSSMAHEGILHARTMGLRAVFTDHSLFGFSDTASILTNKLLRFALSDIDGVVCVSHTGKENTTLRANLDPSKVSVIPNAVVTEQFEPDASRLESGKLTVVVLSRLMYRKGIDLLIAAIPRLCAAHPDLHFLIGGDGPKRVELEQMRERYLLQDRVELCGAVRQGEVRDHLTRGSIFLNTSLTEAFGTGIIEAACAGLFVVSTRVGGIPEVLPPQMIRLARPEEDDVVQAMHDAIAHVRAGKHDALAYHAAVKQMYSWTQVAHRLEKVYGDAMQNRLPRPSERLARYYAGGAIAGKIFVIIVAVDMLFLKLLEWWLPSHCIDRCPDRRRNDAATRAKQAQAES</sequence>
<dbReference type="InterPro" id="IPR019442">
    <property type="entry name" value="THADA/TRM732_DUF2428"/>
</dbReference>
<evidence type="ECO:0000256" key="7">
    <source>
        <dbReference type="ARBA" id="ARBA00022694"/>
    </source>
</evidence>
<dbReference type="Pfam" id="PF25150">
    <property type="entry name" value="TPR_Trm732"/>
    <property type="match status" value="1"/>
</dbReference>
<dbReference type="UniPathway" id="UPA00196"/>
<dbReference type="InterPro" id="IPR016024">
    <property type="entry name" value="ARM-type_fold"/>
</dbReference>
<proteinExistence type="inferred from homology"/>
<name>M9LWY3_PSEA3</name>
<dbReference type="GO" id="GO:0000506">
    <property type="term" value="C:glycosylphosphatidylinositol-N-acetylglucosaminyltransferase (GPI-GnT) complex"/>
    <property type="evidence" value="ECO:0007669"/>
    <property type="project" value="InterPro"/>
</dbReference>
<dbReference type="PANTHER" id="PTHR14387">
    <property type="entry name" value="THADA/DEATH RECEPTOR INTERACTING PROTEIN"/>
    <property type="match status" value="1"/>
</dbReference>
<dbReference type="Pfam" id="PF10350">
    <property type="entry name" value="DUF2428"/>
    <property type="match status" value="1"/>
</dbReference>
<dbReference type="Gene3D" id="3.40.50.2000">
    <property type="entry name" value="Glycogen Phosphorylase B"/>
    <property type="match status" value="2"/>
</dbReference>
<dbReference type="FunFam" id="3.40.50.2000:FF:000093">
    <property type="entry name" value="UDP-GlcNAc:PI a1-6 GlcNAc-transferase"/>
    <property type="match status" value="1"/>
</dbReference>
<feature type="region of interest" description="Disordered" evidence="9">
    <location>
        <begin position="771"/>
        <end position="795"/>
    </location>
</feature>
<evidence type="ECO:0000259" key="13">
    <source>
        <dbReference type="Pfam" id="PF25150"/>
    </source>
</evidence>
<evidence type="ECO:0000256" key="1">
    <source>
        <dbReference type="ARBA" id="ARBA00003265"/>
    </source>
</evidence>
<feature type="domain" description="tRNA (32-2'-O)-methyltransferase regulator THADA-like C-terminal TPR repeats region" evidence="14">
    <location>
        <begin position="1052"/>
        <end position="1209"/>
    </location>
</feature>
<gene>
    <name evidence="15" type="ORF">PANT_2c00081</name>
</gene>
<dbReference type="SUPFAM" id="SSF53756">
    <property type="entry name" value="UDP-Glycosyltransferase/glycogen phosphorylase"/>
    <property type="match status" value="1"/>
</dbReference>
<accession>M9LWY3</accession>
<organism evidence="15 16">
    <name type="scientific">Pseudozyma antarctica (strain T-34)</name>
    <name type="common">Yeast</name>
    <name type="synonym">Candida antarctica</name>
    <dbReference type="NCBI Taxonomy" id="1151754"/>
    <lineage>
        <taxon>Eukaryota</taxon>
        <taxon>Fungi</taxon>
        <taxon>Dikarya</taxon>
        <taxon>Basidiomycota</taxon>
        <taxon>Ustilaginomycotina</taxon>
        <taxon>Ustilaginomycetes</taxon>
        <taxon>Ustilaginales</taxon>
        <taxon>Ustilaginaceae</taxon>
        <taxon>Moesziomyces</taxon>
    </lineage>
</organism>
<evidence type="ECO:0000313" key="16">
    <source>
        <dbReference type="Proteomes" id="UP000011976"/>
    </source>
</evidence>
<keyword evidence="7" id="KW-0819">tRNA processing</keyword>
<dbReference type="Pfam" id="PF00534">
    <property type="entry name" value="Glycos_transf_1"/>
    <property type="match status" value="1"/>
</dbReference>
<dbReference type="InterPro" id="IPR039507">
    <property type="entry name" value="PIG-A/GPI3"/>
</dbReference>
<keyword evidence="5" id="KW-0337">GPI-anchor biosynthesis</keyword>
<evidence type="ECO:0000259" key="12">
    <source>
        <dbReference type="Pfam" id="PF10350"/>
    </source>
</evidence>
<feature type="compositionally biased region" description="Basic and acidic residues" evidence="9">
    <location>
        <begin position="1702"/>
        <end position="1718"/>
    </location>
</feature>
<feature type="domain" description="DUF2428" evidence="12">
    <location>
        <begin position="751"/>
        <end position="1049"/>
    </location>
</feature>
<evidence type="ECO:0000259" key="11">
    <source>
        <dbReference type="Pfam" id="PF08288"/>
    </source>
</evidence>
<evidence type="ECO:0000256" key="2">
    <source>
        <dbReference type="ARBA" id="ARBA00004687"/>
    </source>
</evidence>
<feature type="region of interest" description="Disordered" evidence="9">
    <location>
        <begin position="260"/>
        <end position="281"/>
    </location>
</feature>
<evidence type="ECO:0000313" key="15">
    <source>
        <dbReference type="EMBL" id="GAC71365.1"/>
    </source>
</evidence>
<dbReference type="STRING" id="1151754.M9LWY3"/>
<evidence type="ECO:0000259" key="14">
    <source>
        <dbReference type="Pfam" id="PF25151"/>
    </source>
</evidence>
<dbReference type="CDD" id="cd03796">
    <property type="entry name" value="GT4_PIG-A-like"/>
    <property type="match status" value="1"/>
</dbReference>
<evidence type="ECO:0000259" key="10">
    <source>
        <dbReference type="Pfam" id="PF00534"/>
    </source>
</evidence>
<dbReference type="GO" id="GO:0005829">
    <property type="term" value="C:cytosol"/>
    <property type="evidence" value="ECO:0007669"/>
    <property type="project" value="TreeGrafter"/>
</dbReference>
<evidence type="ECO:0000256" key="8">
    <source>
        <dbReference type="ARBA" id="ARBA00032160"/>
    </source>
</evidence>
<dbReference type="GO" id="GO:0030488">
    <property type="term" value="P:tRNA methylation"/>
    <property type="evidence" value="ECO:0007669"/>
    <property type="project" value="TreeGrafter"/>
</dbReference>
<dbReference type="Pfam" id="PF25151">
    <property type="entry name" value="TPR_Trm732_C"/>
    <property type="match status" value="1"/>
</dbReference>
<dbReference type="PANTHER" id="PTHR14387:SF0">
    <property type="entry name" value="DUF2428 DOMAIN-CONTAINING PROTEIN"/>
    <property type="match status" value="1"/>
</dbReference>
<evidence type="ECO:0000256" key="9">
    <source>
        <dbReference type="SAM" id="MobiDB-lite"/>
    </source>
</evidence>
<evidence type="ECO:0000256" key="3">
    <source>
        <dbReference type="ARBA" id="ARBA00010409"/>
    </source>
</evidence>